<evidence type="ECO:0000313" key="1">
    <source>
        <dbReference type="EMBL" id="BEG99151.1"/>
    </source>
</evidence>
<dbReference type="EMBL" id="AP028055">
    <property type="protein sequence ID" value="BEG99151.1"/>
    <property type="molecule type" value="Genomic_DNA"/>
</dbReference>
<dbReference type="RefSeq" id="WP_353334349.1">
    <property type="nucleotide sequence ID" value="NZ_AP028055.1"/>
</dbReference>
<reference evidence="1 2" key="1">
    <citation type="submission" date="2023-04" db="EMBL/GenBank/DDBJ databases">
        <title>Draft genome sequence of acteroides sedimenti strain YN3PY1.</title>
        <authorList>
            <person name="Yoshida N."/>
        </authorList>
    </citation>
    <scope>NUCLEOTIDE SEQUENCE [LARGE SCALE GENOMIC DNA]</scope>
    <source>
        <strain evidence="1 2">YN3PY1</strain>
    </source>
</reference>
<accession>A0ABN6ZBZ0</accession>
<organism evidence="1 2">
    <name type="scientific">Bacteroides sedimenti</name>
    <dbReference type="NCBI Taxonomy" id="2136147"/>
    <lineage>
        <taxon>Bacteria</taxon>
        <taxon>Pseudomonadati</taxon>
        <taxon>Bacteroidota</taxon>
        <taxon>Bacteroidia</taxon>
        <taxon>Bacteroidales</taxon>
        <taxon>Bacteroidaceae</taxon>
        <taxon>Bacteroides</taxon>
    </lineage>
</organism>
<proteinExistence type="predicted"/>
<gene>
    <name evidence="1" type="ORF">BSYN_14160</name>
</gene>
<keyword evidence="2" id="KW-1185">Reference proteome</keyword>
<evidence type="ECO:0000313" key="2">
    <source>
        <dbReference type="Proteomes" id="UP001496674"/>
    </source>
</evidence>
<sequence length="162" mass="19018">MNLKLIIINLILFSSINLYSSDKSDLIYFDLYKFLLKKGLASQDYLNENVNPKFLINIIDVIHPKKKNITFEENIGVYKFEYIGHQGTGYYILIKCNNVYDVYNIRHVNGVLMRLLEIKKNNPKIISDNFIVKCMEEMIDSKEKVLYTKIGQLKCNFIYGNE</sequence>
<protein>
    <submittedName>
        <fullName evidence="1">Uncharacterized protein</fullName>
    </submittedName>
</protein>
<dbReference type="Proteomes" id="UP001496674">
    <property type="component" value="Chromosome"/>
</dbReference>
<name>A0ABN6ZBZ0_9BACE</name>